<dbReference type="RefSeq" id="WP_089329524.1">
    <property type="nucleotide sequence ID" value="NZ_FZOR01000037.1"/>
</dbReference>
<evidence type="ECO:0000313" key="9">
    <source>
        <dbReference type="EMBL" id="SNT51217.1"/>
    </source>
</evidence>
<dbReference type="GO" id="GO:0016887">
    <property type="term" value="F:ATP hydrolysis activity"/>
    <property type="evidence" value="ECO:0007669"/>
    <property type="project" value="InterPro"/>
</dbReference>
<evidence type="ECO:0000256" key="6">
    <source>
        <dbReference type="SAM" id="Phobius"/>
    </source>
</evidence>
<dbReference type="GO" id="GO:0005524">
    <property type="term" value="F:ATP binding"/>
    <property type="evidence" value="ECO:0007669"/>
    <property type="project" value="UniProtKB-KW"/>
</dbReference>
<dbReference type="InterPro" id="IPR027417">
    <property type="entry name" value="P-loop_NTPase"/>
</dbReference>
<dbReference type="Gene3D" id="1.20.1560.10">
    <property type="entry name" value="ABC transporter type 1, transmembrane domain"/>
    <property type="match status" value="1"/>
</dbReference>
<dbReference type="InterPro" id="IPR036640">
    <property type="entry name" value="ABC1_TM_sf"/>
</dbReference>
<dbReference type="EMBL" id="FZOR01000037">
    <property type="protein sequence ID" value="SNT51217.1"/>
    <property type="molecule type" value="Genomic_DNA"/>
</dbReference>
<keyword evidence="9" id="KW-0547">Nucleotide-binding</keyword>
<evidence type="ECO:0000256" key="5">
    <source>
        <dbReference type="SAM" id="MobiDB-lite"/>
    </source>
</evidence>
<dbReference type="PANTHER" id="PTHR43394">
    <property type="entry name" value="ATP-DEPENDENT PERMEASE MDL1, MITOCHONDRIAL"/>
    <property type="match status" value="1"/>
</dbReference>
<keyword evidence="2 6" id="KW-0812">Transmembrane</keyword>
<gene>
    <name evidence="9" type="ORF">SAMN05443665_103768</name>
</gene>
<dbReference type="PANTHER" id="PTHR43394:SF1">
    <property type="entry name" value="ATP-BINDING CASSETTE SUB-FAMILY B MEMBER 10, MITOCHONDRIAL"/>
    <property type="match status" value="1"/>
</dbReference>
<sequence length="584" mass="60663">MTTSPEETTNAGRTTTRETAALDEEAPRTGSAVLRATLRRNAGAMASGTVLLGLYQAAETAFPIALGLIVEHTMRDRSLGALGLSIAALAMIISTVSFSWRFGMRILQKAGTTEAHRWRVRVAARGLEPVPRDTGLKSGEVLTIATEDADQTAAIIEVVPLLVSSLVAVLVAAVALGLASPGLGLLVIVGTVAVLSVLSVLSRRIGARTREQQARVARAGAKVADLIAGLRPLHGFGGNHAAFASYRRVSGQARDQAVTVAKATGAYAGAALALNALLATAVTLLAGRLAFEGRITTGELVMAVGLAQFIMEPLKLFSEMPKYVMVARASAERMALVLAAPPVAVPGTARPAPDGGLEVDRVRYGSLRELKFDVPAGEFTAIAAYEQRAAADLMALLSGDVPPGAYEGAVRVGGRDTADLSTGGLRAHLLVNPSHGEIFAGTLRTNIDPAGTARDIAAAVEASMLTDVVALHRDGLDHAVRDRGANLSGGQRQRLSLARALAADAPVLVLHDPTTAVDAVTEQLIARGVAGLRRGRTTVVITSSPALLDAADRVLVLDGGAITAEGTHRALLGADERYRRTVAR</sequence>
<evidence type="ECO:0000256" key="3">
    <source>
        <dbReference type="ARBA" id="ARBA00022989"/>
    </source>
</evidence>
<dbReference type="GO" id="GO:0005886">
    <property type="term" value="C:plasma membrane"/>
    <property type="evidence" value="ECO:0007669"/>
    <property type="project" value="UniProtKB-SubCell"/>
</dbReference>
<evidence type="ECO:0000313" key="10">
    <source>
        <dbReference type="Proteomes" id="UP000198318"/>
    </source>
</evidence>
<dbReference type="AlphaFoldDB" id="A0A239N8A5"/>
<dbReference type="PROSITE" id="PS00211">
    <property type="entry name" value="ABC_TRANSPORTER_1"/>
    <property type="match status" value="1"/>
</dbReference>
<evidence type="ECO:0000256" key="2">
    <source>
        <dbReference type="ARBA" id="ARBA00022692"/>
    </source>
</evidence>
<reference evidence="9 10" key="1">
    <citation type="submission" date="2017-06" db="EMBL/GenBank/DDBJ databases">
        <authorList>
            <person name="Kim H.J."/>
            <person name="Triplett B.A."/>
        </authorList>
    </citation>
    <scope>NUCLEOTIDE SEQUENCE [LARGE SCALE GENOMIC DNA]</scope>
    <source>
        <strain evidence="9 10">DSM 44715</strain>
    </source>
</reference>
<feature type="domain" description="ABC transporter" evidence="7">
    <location>
        <begin position="343"/>
        <end position="584"/>
    </location>
</feature>
<feature type="transmembrane region" description="Helical" evidence="6">
    <location>
        <begin position="154"/>
        <end position="176"/>
    </location>
</feature>
<feature type="compositionally biased region" description="Low complexity" evidence="5">
    <location>
        <begin position="1"/>
        <end position="19"/>
    </location>
</feature>
<dbReference type="PROSITE" id="PS50893">
    <property type="entry name" value="ABC_TRANSPORTER_2"/>
    <property type="match status" value="1"/>
</dbReference>
<dbReference type="SUPFAM" id="SSF90123">
    <property type="entry name" value="ABC transporter transmembrane region"/>
    <property type="match status" value="1"/>
</dbReference>
<evidence type="ECO:0000259" key="8">
    <source>
        <dbReference type="PROSITE" id="PS50929"/>
    </source>
</evidence>
<dbReference type="Proteomes" id="UP000198318">
    <property type="component" value="Unassembled WGS sequence"/>
</dbReference>
<proteinExistence type="predicted"/>
<keyword evidence="9" id="KW-0067">ATP-binding</keyword>
<organism evidence="9 10">
    <name type="scientific">Actinomadura meyerae</name>
    <dbReference type="NCBI Taxonomy" id="240840"/>
    <lineage>
        <taxon>Bacteria</taxon>
        <taxon>Bacillati</taxon>
        <taxon>Actinomycetota</taxon>
        <taxon>Actinomycetes</taxon>
        <taxon>Streptosporangiales</taxon>
        <taxon>Thermomonosporaceae</taxon>
        <taxon>Actinomadura</taxon>
    </lineage>
</organism>
<evidence type="ECO:0000256" key="1">
    <source>
        <dbReference type="ARBA" id="ARBA00004651"/>
    </source>
</evidence>
<dbReference type="InterPro" id="IPR003439">
    <property type="entry name" value="ABC_transporter-like_ATP-bd"/>
</dbReference>
<feature type="region of interest" description="Disordered" evidence="5">
    <location>
        <begin position="1"/>
        <end position="28"/>
    </location>
</feature>
<feature type="transmembrane region" description="Helical" evidence="6">
    <location>
        <begin position="182"/>
        <end position="201"/>
    </location>
</feature>
<dbReference type="SUPFAM" id="SSF52540">
    <property type="entry name" value="P-loop containing nucleoside triphosphate hydrolases"/>
    <property type="match status" value="1"/>
</dbReference>
<evidence type="ECO:0000259" key="7">
    <source>
        <dbReference type="PROSITE" id="PS50893"/>
    </source>
</evidence>
<evidence type="ECO:0000256" key="4">
    <source>
        <dbReference type="ARBA" id="ARBA00023136"/>
    </source>
</evidence>
<feature type="transmembrane region" description="Helical" evidence="6">
    <location>
        <begin position="81"/>
        <end position="100"/>
    </location>
</feature>
<keyword evidence="10" id="KW-1185">Reference proteome</keyword>
<dbReference type="OrthoDB" id="4966664at2"/>
<protein>
    <submittedName>
        <fullName evidence="9">Putative ABC transport system ATP-binding protein</fullName>
    </submittedName>
</protein>
<dbReference type="InterPro" id="IPR011527">
    <property type="entry name" value="ABC1_TM_dom"/>
</dbReference>
<dbReference type="Pfam" id="PF00005">
    <property type="entry name" value="ABC_tran"/>
    <property type="match status" value="1"/>
</dbReference>
<dbReference type="InterPro" id="IPR039421">
    <property type="entry name" value="Type_1_exporter"/>
</dbReference>
<dbReference type="Pfam" id="PF00664">
    <property type="entry name" value="ABC_membrane"/>
    <property type="match status" value="1"/>
</dbReference>
<comment type="subcellular location">
    <subcellularLocation>
        <location evidence="1">Cell membrane</location>
        <topology evidence="1">Multi-pass membrane protein</topology>
    </subcellularLocation>
</comment>
<keyword evidence="3 6" id="KW-1133">Transmembrane helix</keyword>
<keyword evidence="4 6" id="KW-0472">Membrane</keyword>
<name>A0A239N8A5_9ACTN</name>
<feature type="transmembrane region" description="Helical" evidence="6">
    <location>
        <begin position="44"/>
        <end position="69"/>
    </location>
</feature>
<dbReference type="Gene3D" id="3.40.50.300">
    <property type="entry name" value="P-loop containing nucleotide triphosphate hydrolases"/>
    <property type="match status" value="1"/>
</dbReference>
<dbReference type="PROSITE" id="PS50929">
    <property type="entry name" value="ABC_TM1F"/>
    <property type="match status" value="1"/>
</dbReference>
<feature type="domain" description="ABC transmembrane type-1" evidence="8">
    <location>
        <begin position="48"/>
        <end position="320"/>
    </location>
</feature>
<dbReference type="GO" id="GO:0015421">
    <property type="term" value="F:ABC-type oligopeptide transporter activity"/>
    <property type="evidence" value="ECO:0007669"/>
    <property type="project" value="TreeGrafter"/>
</dbReference>
<accession>A0A239N8A5</accession>
<dbReference type="InterPro" id="IPR017871">
    <property type="entry name" value="ABC_transporter-like_CS"/>
</dbReference>